<comment type="caution">
    <text evidence="1">The sequence shown here is derived from an EMBL/GenBank/DDBJ whole genome shotgun (WGS) entry which is preliminary data.</text>
</comment>
<organism evidence="1 2">
    <name type="scientific">Coniosporium tulheliwenetii</name>
    <dbReference type="NCBI Taxonomy" id="3383036"/>
    <lineage>
        <taxon>Eukaryota</taxon>
        <taxon>Fungi</taxon>
        <taxon>Dikarya</taxon>
        <taxon>Ascomycota</taxon>
        <taxon>Pezizomycotina</taxon>
        <taxon>Dothideomycetes</taxon>
        <taxon>Dothideomycetes incertae sedis</taxon>
        <taxon>Coniosporium</taxon>
    </lineage>
</organism>
<sequence length="556" mass="59516">MSTTVVATPSQSGLLTAPGQPSVTVAATSSTTASGSTAARSLSIAQIAGISAAAVAAVAITVGLLCLMACLQRRDKHADEPRSEKSVRHHRKASLDYRPPPPKDTVKGPTGTLGSAGATAIQDRQPDPSPAKPQWSWQQSNVDPQAIGVALSPEIGHSHSPASIASVRTVSKLLPDKPNPAPPAAAVLPQRPPSELTVFEEDRPIRKSIFPGKYVPPSHHRLSKALNTSQTPQYLNKYTVSPEDVRRPSLTLVVPGHRPRTYANVVPAPLRISNQPQQFSPPSRSGTDTTFSDSPASSSIVPISETGGSADYIPDYYTASEATLTVSAPTSRSTTADCSDRYASYRKPPRTASRTTRDSCASETSFESADPHDSTPEEEKDKQLSPVAESPISKLRYPKVPRASNQAVPRSPRSPRSPKQPQHQNSQPPTLLAKRRGDLAAHDLENRLWITNSNTASIGSHARGASNATDSTRGHRQTSSNDALDQFLNGQYSQYQAAKTQVAHRHSHGQSSTTSNAELQWNGQKSPGTEMLVKSPLWAPKLTPTKRGDDLFISVT</sequence>
<proteinExistence type="predicted"/>
<name>A0ACC2YRL4_9PEZI</name>
<dbReference type="EMBL" id="JAPDRP010000022">
    <property type="protein sequence ID" value="KAJ9637781.1"/>
    <property type="molecule type" value="Genomic_DNA"/>
</dbReference>
<gene>
    <name evidence="1" type="ORF">H2199_007273</name>
</gene>
<evidence type="ECO:0000313" key="1">
    <source>
        <dbReference type="EMBL" id="KAJ9637781.1"/>
    </source>
</evidence>
<dbReference type="Proteomes" id="UP001172680">
    <property type="component" value="Unassembled WGS sequence"/>
</dbReference>
<keyword evidence="2" id="KW-1185">Reference proteome</keyword>
<accession>A0ACC2YRL4</accession>
<reference evidence="1" key="1">
    <citation type="submission" date="2022-10" db="EMBL/GenBank/DDBJ databases">
        <title>Culturing micro-colonial fungi from biological soil crusts in the Mojave desert and describing Neophaeococcomyces mojavensis, and introducing the new genera and species Taxawa tesnikishii.</title>
        <authorList>
            <person name="Kurbessoian T."/>
            <person name="Stajich J.E."/>
        </authorList>
    </citation>
    <scope>NUCLEOTIDE SEQUENCE</scope>
    <source>
        <strain evidence="1">JES_115</strain>
    </source>
</reference>
<protein>
    <submittedName>
        <fullName evidence="1">Uncharacterized protein</fullName>
    </submittedName>
</protein>
<evidence type="ECO:0000313" key="2">
    <source>
        <dbReference type="Proteomes" id="UP001172680"/>
    </source>
</evidence>